<name>A0A9C9TG35_9HYPH</name>
<gene>
    <name evidence="2" type="ORF">ENH89_02820</name>
</gene>
<reference evidence="2" key="1">
    <citation type="journal article" date="2020" name="mSystems">
        <title>Genome- and Community-Level Interaction Insights into Carbon Utilization and Element Cycling Functions of Hydrothermarchaeota in Hydrothermal Sediment.</title>
        <authorList>
            <person name="Zhou Z."/>
            <person name="Liu Y."/>
            <person name="Xu W."/>
            <person name="Pan J."/>
            <person name="Luo Z.H."/>
            <person name="Li M."/>
        </authorList>
    </citation>
    <scope>NUCLEOTIDE SEQUENCE</scope>
    <source>
        <strain evidence="2">HyVt-347</strain>
    </source>
</reference>
<evidence type="ECO:0000313" key="2">
    <source>
        <dbReference type="EMBL" id="HET99312.1"/>
    </source>
</evidence>
<sequence>MSNHFTAQPPLLGLTEDEAVDAMVAWFRENFEDPAQNTPHNSQEGGYQYIWGGPYDARDQLSDFSPQIISEFGDEAEVRLIDRAVDGVESEGLSDWAPNLGRVDRDHDNDGFVLGTAEGAMIVTEKGEMIAASPGKQVVYEAPRPKFVGVDAKAAVTEIVEWFGTKFAPATADNSDQYRGWPVYASELSTMEALSSLNDALTTEFGPINGMMIAGDAADKIERQMNGVDRWVRTTILTPPIADRPAKAPNTEKQARERAATALDALSAAMDELPRPSPSIGHNNPPEPINFGPFSWMDWHELETAVASAKSQTESPSPEPVDIHRSAETIEAKARKIRDWAAEGFVKGFSQAAGVTFYGLMIAAASALALWAGFLP</sequence>
<keyword evidence="1" id="KW-1133">Transmembrane helix</keyword>
<accession>A0A9C9TG35</accession>
<dbReference type="Proteomes" id="UP000885680">
    <property type="component" value="Unassembled WGS sequence"/>
</dbReference>
<keyword evidence="1" id="KW-0472">Membrane</keyword>
<comment type="caution">
    <text evidence="2">The sequence shown here is derived from an EMBL/GenBank/DDBJ whole genome shotgun (WGS) entry which is preliminary data.</text>
</comment>
<dbReference type="EMBL" id="DRGN01000036">
    <property type="protein sequence ID" value="HET99312.1"/>
    <property type="molecule type" value="Genomic_DNA"/>
</dbReference>
<evidence type="ECO:0000256" key="1">
    <source>
        <dbReference type="SAM" id="Phobius"/>
    </source>
</evidence>
<proteinExistence type="predicted"/>
<organism evidence="2 3">
    <name type="scientific">Aurantimonas coralicida</name>
    <dbReference type="NCBI Taxonomy" id="182270"/>
    <lineage>
        <taxon>Bacteria</taxon>
        <taxon>Pseudomonadati</taxon>
        <taxon>Pseudomonadota</taxon>
        <taxon>Alphaproteobacteria</taxon>
        <taxon>Hyphomicrobiales</taxon>
        <taxon>Aurantimonadaceae</taxon>
        <taxon>Aurantimonas</taxon>
    </lineage>
</organism>
<feature type="transmembrane region" description="Helical" evidence="1">
    <location>
        <begin position="355"/>
        <end position="375"/>
    </location>
</feature>
<evidence type="ECO:0000313" key="3">
    <source>
        <dbReference type="Proteomes" id="UP000885680"/>
    </source>
</evidence>
<keyword evidence="1" id="KW-0812">Transmembrane</keyword>
<protein>
    <submittedName>
        <fullName evidence="2">Uncharacterized protein</fullName>
    </submittedName>
</protein>
<dbReference type="AlphaFoldDB" id="A0A9C9TG35"/>